<evidence type="ECO:0000313" key="7">
    <source>
        <dbReference type="Proteomes" id="UP000179242"/>
    </source>
</evidence>
<dbReference type="InterPro" id="IPR022973">
    <property type="entry name" value="Ribosomal_uL10_bac"/>
</dbReference>
<accession>A0A1F4U5Z6</accession>
<reference evidence="6 7" key="1">
    <citation type="journal article" date="2016" name="Nat. Commun.">
        <title>Thousands of microbial genomes shed light on interconnected biogeochemical processes in an aquifer system.</title>
        <authorList>
            <person name="Anantharaman K."/>
            <person name="Brown C.T."/>
            <person name="Hug L.A."/>
            <person name="Sharon I."/>
            <person name="Castelle C.J."/>
            <person name="Probst A.J."/>
            <person name="Thomas B.C."/>
            <person name="Singh A."/>
            <person name="Wilkins M.J."/>
            <person name="Karaoz U."/>
            <person name="Brodie E.L."/>
            <person name="Williams K.H."/>
            <person name="Hubbard S.S."/>
            <person name="Banfield J.F."/>
        </authorList>
    </citation>
    <scope>NUCLEOTIDE SEQUENCE [LARGE SCALE GENOMIC DNA]</scope>
</reference>
<evidence type="ECO:0000256" key="5">
    <source>
        <dbReference type="HAMAP-Rule" id="MF_00362"/>
    </source>
</evidence>
<dbReference type="PANTHER" id="PTHR11560">
    <property type="entry name" value="39S RIBOSOMAL PROTEIN L10, MITOCHONDRIAL"/>
    <property type="match status" value="1"/>
</dbReference>
<protein>
    <recommendedName>
        <fullName evidence="4 5">Large ribosomal subunit protein uL10</fullName>
    </recommendedName>
</protein>
<dbReference type="GO" id="GO:0015934">
    <property type="term" value="C:large ribosomal subunit"/>
    <property type="evidence" value="ECO:0007669"/>
    <property type="project" value="InterPro"/>
</dbReference>
<comment type="subunit">
    <text evidence="5">Part of the ribosomal stalk of the 50S ribosomal subunit. The N-terminus interacts with L11 and the large rRNA to form the base of the stalk. The C-terminus forms an elongated spine to which L12 dimers bind in a sequential fashion forming a multimeric L10(L12)X complex.</text>
</comment>
<gene>
    <name evidence="5" type="primary">rplJ</name>
    <name evidence="6" type="ORF">A2438_03365</name>
</gene>
<dbReference type="GO" id="GO:0006412">
    <property type="term" value="P:translation"/>
    <property type="evidence" value="ECO:0007669"/>
    <property type="project" value="UniProtKB-UniRule"/>
</dbReference>
<evidence type="ECO:0000256" key="1">
    <source>
        <dbReference type="ARBA" id="ARBA00008889"/>
    </source>
</evidence>
<evidence type="ECO:0000313" key="6">
    <source>
        <dbReference type="EMBL" id="OGC40299.1"/>
    </source>
</evidence>
<dbReference type="Pfam" id="PF00466">
    <property type="entry name" value="Ribosomal_L10"/>
    <property type="match status" value="1"/>
</dbReference>
<dbReference type="GO" id="GO:0070180">
    <property type="term" value="F:large ribosomal subunit rRNA binding"/>
    <property type="evidence" value="ECO:0007669"/>
    <property type="project" value="UniProtKB-UniRule"/>
</dbReference>
<dbReference type="InterPro" id="IPR047865">
    <property type="entry name" value="Ribosomal_uL10_bac_type"/>
</dbReference>
<dbReference type="SUPFAM" id="SSF160369">
    <property type="entry name" value="Ribosomal protein L10-like"/>
    <property type="match status" value="1"/>
</dbReference>
<dbReference type="InterPro" id="IPR002363">
    <property type="entry name" value="Ribosomal_uL10_CS_bac"/>
</dbReference>
<organism evidence="6 7">
    <name type="scientific">candidate division WOR-1 bacterium RIFOXYC2_FULL_46_14</name>
    <dbReference type="NCBI Taxonomy" id="1802587"/>
    <lineage>
        <taxon>Bacteria</taxon>
        <taxon>Bacillati</taxon>
        <taxon>Saganbacteria</taxon>
    </lineage>
</organism>
<keyword evidence="5" id="KW-0694">RNA-binding</keyword>
<evidence type="ECO:0000256" key="3">
    <source>
        <dbReference type="ARBA" id="ARBA00023274"/>
    </source>
</evidence>
<keyword evidence="2 5" id="KW-0689">Ribosomal protein</keyword>
<dbReference type="GO" id="GO:0003735">
    <property type="term" value="F:structural constituent of ribosome"/>
    <property type="evidence" value="ECO:0007669"/>
    <property type="project" value="InterPro"/>
</dbReference>
<name>A0A1F4U5Z6_UNCSA</name>
<comment type="function">
    <text evidence="5">Forms part of the ribosomal stalk, playing a central role in the interaction of the ribosome with GTP-bound translation factors.</text>
</comment>
<sequence length="181" mass="19729">MPGRTVVRKEKELVVSKIKEIADKSGSIILTDYKGMSVKQMTILRRSLKASGASYKVVKNTMSNLALPKNKELLEKLTGSVAILFAAADPVEPAKELVGFIKENEKPEIIGGILNDEFLSKDAIVKLSKLPGRQELIVRLLQSMNSPKQGIVNVLAGTLKKLLYSLNAIKDKKGQEAKGGE</sequence>
<dbReference type="EMBL" id="MEUJ01000004">
    <property type="protein sequence ID" value="OGC40299.1"/>
    <property type="molecule type" value="Genomic_DNA"/>
</dbReference>
<dbReference type="Gene3D" id="3.30.70.1730">
    <property type="match status" value="1"/>
</dbReference>
<dbReference type="InterPro" id="IPR043141">
    <property type="entry name" value="Ribosomal_uL10-like_sf"/>
</dbReference>
<dbReference type="AlphaFoldDB" id="A0A1F4U5Z6"/>
<comment type="similarity">
    <text evidence="1 5">Belongs to the universal ribosomal protein uL10 family.</text>
</comment>
<dbReference type="CDD" id="cd05797">
    <property type="entry name" value="Ribosomal_L10"/>
    <property type="match status" value="1"/>
</dbReference>
<dbReference type="HAMAP" id="MF_00362">
    <property type="entry name" value="Ribosomal_uL10"/>
    <property type="match status" value="1"/>
</dbReference>
<dbReference type="PROSITE" id="PS01109">
    <property type="entry name" value="RIBOSOMAL_L10"/>
    <property type="match status" value="1"/>
</dbReference>
<keyword evidence="5" id="KW-0699">rRNA-binding</keyword>
<dbReference type="InterPro" id="IPR001790">
    <property type="entry name" value="Ribosomal_uL10"/>
</dbReference>
<evidence type="ECO:0000256" key="2">
    <source>
        <dbReference type="ARBA" id="ARBA00022980"/>
    </source>
</evidence>
<dbReference type="Proteomes" id="UP000179242">
    <property type="component" value="Unassembled WGS sequence"/>
</dbReference>
<evidence type="ECO:0000256" key="4">
    <source>
        <dbReference type="ARBA" id="ARBA00035202"/>
    </source>
</evidence>
<dbReference type="NCBIfam" id="NF000955">
    <property type="entry name" value="PRK00099.1-1"/>
    <property type="match status" value="1"/>
</dbReference>
<dbReference type="Gene3D" id="6.10.250.290">
    <property type="match status" value="1"/>
</dbReference>
<keyword evidence="3 5" id="KW-0687">Ribonucleoprotein</keyword>
<comment type="caution">
    <text evidence="6">The sequence shown here is derived from an EMBL/GenBank/DDBJ whole genome shotgun (WGS) entry which is preliminary data.</text>
</comment>
<proteinExistence type="inferred from homology"/>